<reference evidence="2 3" key="1">
    <citation type="submission" date="2018-03" db="EMBL/GenBank/DDBJ databases">
        <title>Genome sequence of Clostridium vincentii DSM 10228.</title>
        <authorList>
            <person name="Poehlein A."/>
            <person name="Daniel R."/>
        </authorList>
    </citation>
    <scope>NUCLEOTIDE SEQUENCE [LARGE SCALE GENOMIC DNA]</scope>
    <source>
        <strain evidence="2 3">DSM 10228</strain>
    </source>
</reference>
<evidence type="ECO:0000313" key="2">
    <source>
        <dbReference type="EMBL" id="PRR82791.1"/>
    </source>
</evidence>
<dbReference type="InterPro" id="IPR025510">
    <property type="entry name" value="DUF4397"/>
</dbReference>
<dbReference type="Pfam" id="PF14344">
    <property type="entry name" value="DUF4397"/>
    <property type="match status" value="1"/>
</dbReference>
<keyword evidence="3" id="KW-1185">Reference proteome</keyword>
<sequence length="210" mass="23226">MNNLSLMRESLPNLNGNLRLLHAAVGANAVDVYGNGILLASNLNLGNVTPYIELAPDKYEIQIYNTGTYDTPLLTKDLEIIPLSITTVSVVFLENNLTLFTLKDSTTAELKDLAFLRFINLSANSPLLTLSLPNGNSLFDGVEYLETTGYYPLSAGIYDFLLSTTGAPVLKDIISNIKLDENIFYTIFIIGSFNSEPRLSYLFTEDIIRK</sequence>
<gene>
    <name evidence="2" type="ORF">CLVI_14280</name>
</gene>
<dbReference type="AlphaFoldDB" id="A0A2T0BFW2"/>
<dbReference type="OrthoDB" id="9783299at2"/>
<evidence type="ECO:0000313" key="3">
    <source>
        <dbReference type="Proteomes" id="UP000239471"/>
    </source>
</evidence>
<name>A0A2T0BFW2_9CLOT</name>
<dbReference type="EMBL" id="PVXQ01000012">
    <property type="protein sequence ID" value="PRR82791.1"/>
    <property type="molecule type" value="Genomic_DNA"/>
</dbReference>
<evidence type="ECO:0000259" key="1">
    <source>
        <dbReference type="Pfam" id="PF14344"/>
    </source>
</evidence>
<protein>
    <recommendedName>
        <fullName evidence="1">DUF4397 domain-containing protein</fullName>
    </recommendedName>
</protein>
<organism evidence="2 3">
    <name type="scientific">Clostridium vincentii</name>
    <dbReference type="NCBI Taxonomy" id="52704"/>
    <lineage>
        <taxon>Bacteria</taxon>
        <taxon>Bacillati</taxon>
        <taxon>Bacillota</taxon>
        <taxon>Clostridia</taxon>
        <taxon>Eubacteriales</taxon>
        <taxon>Clostridiaceae</taxon>
        <taxon>Clostridium</taxon>
    </lineage>
</organism>
<proteinExistence type="predicted"/>
<feature type="domain" description="DUF4397" evidence="1">
    <location>
        <begin position="17"/>
        <end position="128"/>
    </location>
</feature>
<dbReference type="Proteomes" id="UP000239471">
    <property type="component" value="Unassembled WGS sequence"/>
</dbReference>
<comment type="caution">
    <text evidence="2">The sequence shown here is derived from an EMBL/GenBank/DDBJ whole genome shotgun (WGS) entry which is preliminary data.</text>
</comment>
<accession>A0A2T0BFW2</accession>